<dbReference type="Proteomes" id="UP001432027">
    <property type="component" value="Unassembled WGS sequence"/>
</dbReference>
<proteinExistence type="predicted"/>
<keyword evidence="2" id="KW-1185">Reference proteome</keyword>
<reference evidence="1" key="1">
    <citation type="submission" date="2023-10" db="EMBL/GenBank/DDBJ databases">
        <title>Genome assembly of Pristionchus species.</title>
        <authorList>
            <person name="Yoshida K."/>
            <person name="Sommer R.J."/>
        </authorList>
    </citation>
    <scope>NUCLEOTIDE SEQUENCE</scope>
    <source>
        <strain evidence="1">RS0144</strain>
    </source>
</reference>
<sequence>MDWTRHSIRIDQVTVWNIPLSAFPLKGRFVYAKDFGKEEHYSTIDQKMIEKQLRLIFEEYTPVAHVSQSGLNIDVTFFHPYGFQQYFEYINGIGRELKNKTFPSSFTINLWDTMDDDALWFGGCPEIASDEVELFKDSMTARLEQESCEFKFVSEFDPARRELIVVPIFMEKEDDRMTKMKTREIVVELARHSESITWKNEVHRLLVRSATP</sequence>
<comment type="caution">
    <text evidence="1">The sequence shown here is derived from an EMBL/GenBank/DDBJ whole genome shotgun (WGS) entry which is preliminary data.</text>
</comment>
<dbReference type="AlphaFoldDB" id="A0AAV5T6U9"/>
<organism evidence="1 2">
    <name type="scientific">Pristionchus entomophagus</name>
    <dbReference type="NCBI Taxonomy" id="358040"/>
    <lineage>
        <taxon>Eukaryota</taxon>
        <taxon>Metazoa</taxon>
        <taxon>Ecdysozoa</taxon>
        <taxon>Nematoda</taxon>
        <taxon>Chromadorea</taxon>
        <taxon>Rhabditida</taxon>
        <taxon>Rhabditina</taxon>
        <taxon>Diplogasteromorpha</taxon>
        <taxon>Diplogasteroidea</taxon>
        <taxon>Neodiplogasteridae</taxon>
        <taxon>Pristionchus</taxon>
    </lineage>
</organism>
<gene>
    <name evidence="1" type="ORF">PENTCL1PPCAC_13440</name>
</gene>
<protein>
    <submittedName>
        <fullName evidence="1">Uncharacterized protein</fullName>
    </submittedName>
</protein>
<evidence type="ECO:0000313" key="2">
    <source>
        <dbReference type="Proteomes" id="UP001432027"/>
    </source>
</evidence>
<name>A0AAV5T6U9_9BILA</name>
<accession>A0AAV5T6U9</accession>
<feature type="non-terminal residue" evidence="1">
    <location>
        <position position="212"/>
    </location>
</feature>
<dbReference type="EMBL" id="BTSX01000003">
    <property type="protein sequence ID" value="GMS91265.1"/>
    <property type="molecule type" value="Genomic_DNA"/>
</dbReference>
<evidence type="ECO:0000313" key="1">
    <source>
        <dbReference type="EMBL" id="GMS91265.1"/>
    </source>
</evidence>